<dbReference type="KEGG" id="qsa:O6P43_016547"/>
<accession>A0AAD7LPJ7</accession>
<dbReference type="Proteomes" id="UP001163823">
    <property type="component" value="Chromosome 7"/>
</dbReference>
<comment type="caution">
    <text evidence="2">The sequence shown here is derived from an EMBL/GenBank/DDBJ whole genome shotgun (WGS) entry which is preliminary data.</text>
</comment>
<dbReference type="InterPro" id="IPR005174">
    <property type="entry name" value="KIB1-4_b-propeller"/>
</dbReference>
<dbReference type="InterPro" id="IPR011043">
    <property type="entry name" value="Gal_Oxase/kelch_b-propeller"/>
</dbReference>
<dbReference type="PANTHER" id="PTHR45463">
    <property type="entry name" value="OS09G0392200 PROTEIN"/>
    <property type="match status" value="1"/>
</dbReference>
<organism evidence="2 3">
    <name type="scientific">Quillaja saponaria</name>
    <name type="common">Soap bark tree</name>
    <dbReference type="NCBI Taxonomy" id="32244"/>
    <lineage>
        <taxon>Eukaryota</taxon>
        <taxon>Viridiplantae</taxon>
        <taxon>Streptophyta</taxon>
        <taxon>Embryophyta</taxon>
        <taxon>Tracheophyta</taxon>
        <taxon>Spermatophyta</taxon>
        <taxon>Magnoliopsida</taxon>
        <taxon>eudicotyledons</taxon>
        <taxon>Gunneridae</taxon>
        <taxon>Pentapetalae</taxon>
        <taxon>rosids</taxon>
        <taxon>fabids</taxon>
        <taxon>Fabales</taxon>
        <taxon>Quillajaceae</taxon>
        <taxon>Quillaja</taxon>
    </lineage>
</organism>
<sequence length="385" mass="43637">MQGNDRDGSNRDHCSQLLRFTSLSSKLLKRGNDPYTEASKMEIRWPNLPDELLEQISKRLGLKEFSALGAACTNFFRFYKHQKKLFMQSQPPFVILKTPHAKKSCSFFCLSARQTFRVVLPYFWGKAYVGFSGGYMIMTGGGLLWLVNPFTREQLHIPESPFSDYCISESDQAIHASITGSEDFVIVSISSWSSFLDVYHSRNSRWVNFAFNGGPWRVMDIVVFKGRIYAITDKAEIGVLSLTSPKLTLLELKSSPSLDPDSVKLVGSDDHLLVVSFIPLKNLEVYKIDFSGMEWVKLDTLGDQALFLGKYRKGSALRNPSRWGYNSNCVYYIGYAPPVCHIYSMENRLVSSIRVAAGDPAASKLCCIDWYHPHQFSSPNYVQDE</sequence>
<reference evidence="2" key="1">
    <citation type="journal article" date="2023" name="Science">
        <title>Elucidation of the pathway for biosynthesis of saponin adjuvants from the soapbark tree.</title>
        <authorList>
            <person name="Reed J."/>
            <person name="Orme A."/>
            <person name="El-Demerdash A."/>
            <person name="Owen C."/>
            <person name="Martin L.B.B."/>
            <person name="Misra R.C."/>
            <person name="Kikuchi S."/>
            <person name="Rejzek M."/>
            <person name="Martin A.C."/>
            <person name="Harkess A."/>
            <person name="Leebens-Mack J."/>
            <person name="Louveau T."/>
            <person name="Stephenson M.J."/>
            <person name="Osbourn A."/>
        </authorList>
    </citation>
    <scope>NUCLEOTIDE SEQUENCE</scope>
    <source>
        <strain evidence="2">S10</strain>
    </source>
</reference>
<proteinExistence type="predicted"/>
<evidence type="ECO:0000313" key="2">
    <source>
        <dbReference type="EMBL" id="KAJ7961171.1"/>
    </source>
</evidence>
<dbReference type="Pfam" id="PF03478">
    <property type="entry name" value="Beta-prop_KIB1-4"/>
    <property type="match status" value="1"/>
</dbReference>
<evidence type="ECO:0000313" key="3">
    <source>
        <dbReference type="Proteomes" id="UP001163823"/>
    </source>
</evidence>
<name>A0AAD7LPJ7_QUISA</name>
<feature type="domain" description="KIB1-4 beta-propeller" evidence="1">
    <location>
        <begin position="107"/>
        <end position="333"/>
    </location>
</feature>
<dbReference type="AlphaFoldDB" id="A0AAD7LPJ7"/>
<evidence type="ECO:0000259" key="1">
    <source>
        <dbReference type="Pfam" id="PF03478"/>
    </source>
</evidence>
<keyword evidence="3" id="KW-1185">Reference proteome</keyword>
<dbReference type="SUPFAM" id="SSF50965">
    <property type="entry name" value="Galactose oxidase, central domain"/>
    <property type="match status" value="1"/>
</dbReference>
<protein>
    <submittedName>
        <fullName evidence="2">F-box protein</fullName>
    </submittedName>
</protein>
<dbReference type="EMBL" id="JARAOO010000007">
    <property type="protein sequence ID" value="KAJ7961171.1"/>
    <property type="molecule type" value="Genomic_DNA"/>
</dbReference>
<gene>
    <name evidence="2" type="ORF">O6P43_016547</name>
</gene>
<dbReference type="PANTHER" id="PTHR45463:SF8">
    <property type="entry name" value="OS09G0392200 PROTEIN"/>
    <property type="match status" value="1"/>
</dbReference>